<name>A0A8C5TSH1_9PASS</name>
<dbReference type="GO" id="GO:0030335">
    <property type="term" value="P:positive regulation of cell migration"/>
    <property type="evidence" value="ECO:0007669"/>
    <property type="project" value="TreeGrafter"/>
</dbReference>
<keyword evidence="1" id="KW-0325">Glycoprotein</keyword>
<reference evidence="4" key="2">
    <citation type="submission" date="2025-09" db="UniProtKB">
        <authorList>
            <consortium name="Ensembl"/>
        </authorList>
    </citation>
    <scope>IDENTIFICATION</scope>
</reference>
<dbReference type="GO" id="GO:0005886">
    <property type="term" value="C:plasma membrane"/>
    <property type="evidence" value="ECO:0007669"/>
    <property type="project" value="TreeGrafter"/>
</dbReference>
<feature type="domain" description="Sema" evidence="3">
    <location>
        <begin position="66"/>
        <end position="347"/>
    </location>
</feature>
<sequence length="527" mass="56682">MSLQSWGGFSAVSLCPHELWGFQHGVPTELWGFQHSVPVSPQSWGGFQHSVPVSQQSWGVSLLCPRVPAELQDAAKRFSQGGVSHYLTLTLDEAEGLLYVGAREAVFALATGTVELKAAVRPWGAPERGLGGVGAPRGGCTDCFNYVRFLQSYNSSHLYACGTYAFQPKCTYIVSGAPLNLQGDTSGALGGAPHAPHTPLNPSLTDGELYSATFNNFLGTEPVILRNLGPHYSMKTEYLTSWLNEPHFVASAFVPESAGSSTGDDDKVYFFFSERAVEYDCYAEQVVARVARVCKGDVGGARTLQKKWTTFLKARLLCSAPEQQLHFNRLQSVFTLRGPRWQDTAFFVPMMPAVALSRFLWCQWWLCPSAHGHCRRLCPGTHGGPVAVPGVPTMALSSAHDDPVLVPMVALSQCPWCPQWPCPSAHGAAHVCPPVSVPMVAMSLCLGCDSPGHCHAHVSQWGCGHVWPWCSVPVPRVALSLCPGCDSPGTPPCPCGRRGYVCHGAHNGGVLVPMVSTVPMVGVSLCP</sequence>
<dbReference type="InterPro" id="IPR001627">
    <property type="entry name" value="Semap_dom"/>
</dbReference>
<dbReference type="Proteomes" id="UP000694560">
    <property type="component" value="Unplaced"/>
</dbReference>
<evidence type="ECO:0000259" key="3">
    <source>
        <dbReference type="PROSITE" id="PS51004"/>
    </source>
</evidence>
<dbReference type="PANTHER" id="PTHR11036:SF16">
    <property type="entry name" value="SEMAPHORIN-4C"/>
    <property type="match status" value="1"/>
</dbReference>
<dbReference type="GO" id="GO:0001755">
    <property type="term" value="P:neural crest cell migration"/>
    <property type="evidence" value="ECO:0007669"/>
    <property type="project" value="TreeGrafter"/>
</dbReference>
<reference evidence="4" key="1">
    <citation type="submission" date="2025-08" db="UniProtKB">
        <authorList>
            <consortium name="Ensembl"/>
        </authorList>
    </citation>
    <scope>IDENTIFICATION</scope>
</reference>
<protein>
    <recommendedName>
        <fullName evidence="3">Sema domain-containing protein</fullName>
    </recommendedName>
</protein>
<evidence type="ECO:0000256" key="2">
    <source>
        <dbReference type="PROSITE-ProRule" id="PRU00352"/>
    </source>
</evidence>
<keyword evidence="5" id="KW-1185">Reference proteome</keyword>
<dbReference type="InterPro" id="IPR027231">
    <property type="entry name" value="Semaphorin"/>
</dbReference>
<organism evidence="4 5">
    <name type="scientific">Malurus cyaneus samueli</name>
    <dbReference type="NCBI Taxonomy" id="2593467"/>
    <lineage>
        <taxon>Eukaryota</taxon>
        <taxon>Metazoa</taxon>
        <taxon>Chordata</taxon>
        <taxon>Craniata</taxon>
        <taxon>Vertebrata</taxon>
        <taxon>Euteleostomi</taxon>
        <taxon>Archelosauria</taxon>
        <taxon>Archosauria</taxon>
        <taxon>Dinosauria</taxon>
        <taxon>Saurischia</taxon>
        <taxon>Theropoda</taxon>
        <taxon>Coelurosauria</taxon>
        <taxon>Aves</taxon>
        <taxon>Neognathae</taxon>
        <taxon>Neoaves</taxon>
        <taxon>Telluraves</taxon>
        <taxon>Australaves</taxon>
        <taxon>Passeriformes</taxon>
        <taxon>Meliphagoidea</taxon>
        <taxon>Maluridae</taxon>
        <taxon>Malurus</taxon>
    </lineage>
</organism>
<comment type="caution">
    <text evidence="2">Lacks conserved residue(s) required for the propagation of feature annotation.</text>
</comment>
<evidence type="ECO:0000313" key="5">
    <source>
        <dbReference type="Proteomes" id="UP000694560"/>
    </source>
</evidence>
<evidence type="ECO:0000313" key="4">
    <source>
        <dbReference type="Ensembl" id="ENSMCSP00000008950.1"/>
    </source>
</evidence>
<dbReference type="GO" id="GO:0045499">
    <property type="term" value="F:chemorepellent activity"/>
    <property type="evidence" value="ECO:0007669"/>
    <property type="project" value="TreeGrafter"/>
</dbReference>
<dbReference type="InterPro" id="IPR015943">
    <property type="entry name" value="WD40/YVTN_repeat-like_dom_sf"/>
</dbReference>
<dbReference type="AlphaFoldDB" id="A0A8C5TSH1"/>
<dbReference type="GO" id="GO:0030672">
    <property type="term" value="C:synaptic vesicle membrane"/>
    <property type="evidence" value="ECO:0007669"/>
    <property type="project" value="TreeGrafter"/>
</dbReference>
<dbReference type="InterPro" id="IPR036352">
    <property type="entry name" value="Semap_dom_sf"/>
</dbReference>
<dbReference type="GO" id="GO:0007411">
    <property type="term" value="P:axon guidance"/>
    <property type="evidence" value="ECO:0007669"/>
    <property type="project" value="TreeGrafter"/>
</dbReference>
<dbReference type="GO" id="GO:0071526">
    <property type="term" value="P:semaphorin-plexin signaling pathway"/>
    <property type="evidence" value="ECO:0007669"/>
    <property type="project" value="TreeGrafter"/>
</dbReference>
<dbReference type="PANTHER" id="PTHR11036">
    <property type="entry name" value="SEMAPHORIN"/>
    <property type="match status" value="1"/>
</dbReference>
<dbReference type="SMART" id="SM00630">
    <property type="entry name" value="Sema"/>
    <property type="match status" value="1"/>
</dbReference>
<dbReference type="SUPFAM" id="SSF101912">
    <property type="entry name" value="Sema domain"/>
    <property type="match status" value="1"/>
</dbReference>
<dbReference type="PROSITE" id="PS51004">
    <property type="entry name" value="SEMA"/>
    <property type="match status" value="1"/>
</dbReference>
<dbReference type="Ensembl" id="ENSMCST00000009168.1">
    <property type="protein sequence ID" value="ENSMCSP00000008950.1"/>
    <property type="gene ID" value="ENSMCSG00000006252.1"/>
</dbReference>
<dbReference type="Gene3D" id="2.130.10.10">
    <property type="entry name" value="YVTN repeat-like/Quinoprotein amine dehydrogenase"/>
    <property type="match status" value="1"/>
</dbReference>
<proteinExistence type="predicted"/>
<accession>A0A8C5TSH1</accession>
<evidence type="ECO:0000256" key="1">
    <source>
        <dbReference type="ARBA" id="ARBA00023180"/>
    </source>
</evidence>
<dbReference type="GO" id="GO:0030215">
    <property type="term" value="F:semaphorin receptor binding"/>
    <property type="evidence" value="ECO:0007669"/>
    <property type="project" value="InterPro"/>
</dbReference>